<keyword evidence="7 9" id="KW-0378">Hydrolase</keyword>
<dbReference type="SUPFAM" id="SSF53182">
    <property type="entry name" value="Pyrrolidone carboxyl peptidase (pyroglutamate aminopeptidase)"/>
    <property type="match status" value="1"/>
</dbReference>
<proteinExistence type="inferred from homology"/>
<dbReference type="HAMAP" id="MF_00417">
    <property type="entry name" value="Pyrrolid_peptidase"/>
    <property type="match status" value="1"/>
</dbReference>
<sequence length="201" mass="22245">MKLLLTGFDPFGKDKINPAIEAVKKVPDEISGLQIAKLEIPTVFFKSAEKIHKAILSEKPDFILNIGQAGGRYGITPERVAINFDDARIPDNEGQQPKEELIHDDGENAYFTQLPVKEMSKAIKEEQIPSYVSTTAGAFVCNHVMYQVQYMIHREFPNIKGGFMHIPFLPSQVVNRPGVPSLSLADDVRGITAAVKVLAVK</sequence>
<dbReference type="EC" id="3.4.19.3" evidence="9"/>
<dbReference type="eggNOG" id="COG2039">
    <property type="taxonomic scope" value="Bacteria"/>
</dbReference>
<evidence type="ECO:0000256" key="9">
    <source>
        <dbReference type="HAMAP-Rule" id="MF_00417"/>
    </source>
</evidence>
<evidence type="ECO:0000256" key="4">
    <source>
        <dbReference type="ARBA" id="ARBA00006641"/>
    </source>
</evidence>
<dbReference type="GO" id="GO:0005829">
    <property type="term" value="C:cytosol"/>
    <property type="evidence" value="ECO:0007669"/>
    <property type="project" value="InterPro"/>
</dbReference>
<evidence type="ECO:0000256" key="2">
    <source>
        <dbReference type="ARBA" id="ARBA00002280"/>
    </source>
</evidence>
<evidence type="ECO:0000256" key="11">
    <source>
        <dbReference type="PROSITE-ProRule" id="PRU10077"/>
    </source>
</evidence>
<dbReference type="PROSITE" id="PS01333">
    <property type="entry name" value="PYRASE_GLU"/>
    <property type="match status" value="1"/>
</dbReference>
<dbReference type="InterPro" id="IPR029762">
    <property type="entry name" value="PGP-I_bact-type"/>
</dbReference>
<comment type="subcellular location">
    <subcellularLocation>
        <location evidence="3 9">Cytoplasm</location>
    </subcellularLocation>
</comment>
<dbReference type="PATRIC" id="fig|1133569.4.peg.2122"/>
<dbReference type="OrthoDB" id="9779738at2"/>
<dbReference type="InterPro" id="IPR033693">
    <property type="entry name" value="PGPEP1_Glu_AS"/>
</dbReference>
<gene>
    <name evidence="9" type="primary">pcp</name>
    <name evidence="12" type="ORF">FD21_GL001966</name>
</gene>
<dbReference type="NCBIfam" id="TIGR00504">
    <property type="entry name" value="pyro_pdase"/>
    <property type="match status" value="1"/>
</dbReference>
<dbReference type="Pfam" id="PF01470">
    <property type="entry name" value="Peptidase_C15"/>
    <property type="match status" value="1"/>
</dbReference>
<dbReference type="InterPro" id="IPR016125">
    <property type="entry name" value="Peptidase_C15-like"/>
</dbReference>
<comment type="similarity">
    <text evidence="4 9">Belongs to the peptidase C15 family.</text>
</comment>
<keyword evidence="13" id="KW-1185">Reference proteome</keyword>
<feature type="active site" evidence="9 10">
    <location>
        <position position="78"/>
    </location>
</feature>
<protein>
    <recommendedName>
        <fullName evidence="9">Pyrrolidone-carboxylate peptidase</fullName>
        <ecNumber evidence="9">3.4.19.3</ecNumber>
    </recommendedName>
    <alternativeName>
        <fullName evidence="9">5-oxoprolyl-peptidase</fullName>
    </alternativeName>
    <alternativeName>
        <fullName evidence="9">Pyroglutamyl-peptidase I</fullName>
        <shortName evidence="9">PGP-I</shortName>
        <shortName evidence="9">Pyrase</shortName>
    </alternativeName>
</protein>
<dbReference type="InterPro" id="IPR036440">
    <property type="entry name" value="Peptidase_C15-like_sf"/>
</dbReference>
<evidence type="ECO:0000256" key="3">
    <source>
        <dbReference type="ARBA" id="ARBA00004496"/>
    </source>
</evidence>
<dbReference type="GO" id="GO:0016920">
    <property type="term" value="F:pyroglutamyl-peptidase activity"/>
    <property type="evidence" value="ECO:0007669"/>
    <property type="project" value="UniProtKB-UniRule"/>
</dbReference>
<keyword evidence="8 9" id="KW-0788">Thiol protease</keyword>
<evidence type="ECO:0000256" key="1">
    <source>
        <dbReference type="ARBA" id="ARBA00001770"/>
    </source>
</evidence>
<comment type="caution">
    <text evidence="12">The sequence shown here is derived from an EMBL/GenBank/DDBJ whole genome shotgun (WGS) entry which is preliminary data.</text>
</comment>
<comment type="catalytic activity">
    <reaction evidence="1 9 10">
        <text>Release of an N-terminal pyroglutamyl group from a polypeptide, the second amino acid generally not being Pro.</text>
        <dbReference type="EC" id="3.4.19.3"/>
    </reaction>
</comment>
<feature type="active site" evidence="9">
    <location>
        <position position="165"/>
    </location>
</feature>
<dbReference type="NCBIfam" id="NF009676">
    <property type="entry name" value="PRK13197.1"/>
    <property type="match status" value="1"/>
</dbReference>
<dbReference type="FunFam" id="3.40.630.20:FF:000001">
    <property type="entry name" value="Pyrrolidone-carboxylate peptidase"/>
    <property type="match status" value="1"/>
</dbReference>
<evidence type="ECO:0000313" key="12">
    <source>
        <dbReference type="EMBL" id="KRM84510.1"/>
    </source>
</evidence>
<dbReference type="PROSITE" id="PS01334">
    <property type="entry name" value="PYRASE_CYS"/>
    <property type="match status" value="1"/>
</dbReference>
<dbReference type="Gene3D" id="3.40.630.20">
    <property type="entry name" value="Peptidase C15, pyroglutamyl peptidase I-like"/>
    <property type="match status" value="1"/>
</dbReference>
<evidence type="ECO:0000256" key="7">
    <source>
        <dbReference type="ARBA" id="ARBA00022801"/>
    </source>
</evidence>
<organism evidence="12 13">
    <name type="scientific">Liquorilactobacillus vini DSM 20605</name>
    <dbReference type="NCBI Taxonomy" id="1133569"/>
    <lineage>
        <taxon>Bacteria</taxon>
        <taxon>Bacillati</taxon>
        <taxon>Bacillota</taxon>
        <taxon>Bacilli</taxon>
        <taxon>Lactobacillales</taxon>
        <taxon>Lactobacillaceae</taxon>
        <taxon>Liquorilactobacillus</taxon>
    </lineage>
</organism>
<dbReference type="EMBL" id="AYYX01000076">
    <property type="protein sequence ID" value="KRM84510.1"/>
    <property type="molecule type" value="Genomic_DNA"/>
</dbReference>
<dbReference type="CDD" id="cd00501">
    <property type="entry name" value="Peptidase_C15"/>
    <property type="match status" value="1"/>
</dbReference>
<comment type="function">
    <text evidence="2 9">Removes 5-oxoproline from various penultimate amino acid residues except L-proline.</text>
</comment>
<evidence type="ECO:0000256" key="10">
    <source>
        <dbReference type="PROSITE-ProRule" id="PRU10076"/>
    </source>
</evidence>
<dbReference type="STRING" id="1133569.FD21_GL001966"/>
<comment type="subunit">
    <text evidence="9">Homotetramer.</text>
</comment>
<evidence type="ECO:0000256" key="5">
    <source>
        <dbReference type="ARBA" id="ARBA00022490"/>
    </source>
</evidence>
<dbReference type="InterPro" id="IPR033694">
    <property type="entry name" value="PGPEP1_Cys_AS"/>
</dbReference>
<dbReference type="RefSeq" id="WP_010580358.1">
    <property type="nucleotide sequence ID" value="NZ_AHYZ01000076.1"/>
</dbReference>
<dbReference type="Proteomes" id="UP000051576">
    <property type="component" value="Unassembled WGS sequence"/>
</dbReference>
<dbReference type="AlphaFoldDB" id="A0A0R2BZ44"/>
<name>A0A0R2BZ44_9LACO</name>
<dbReference type="InterPro" id="IPR000816">
    <property type="entry name" value="Peptidase_C15"/>
</dbReference>
<reference evidence="12 13" key="1">
    <citation type="journal article" date="2015" name="Genome Announc.">
        <title>Expanding the biotechnology potential of lactobacilli through comparative genomics of 213 strains and associated genera.</title>
        <authorList>
            <person name="Sun Z."/>
            <person name="Harris H.M."/>
            <person name="McCann A."/>
            <person name="Guo C."/>
            <person name="Argimon S."/>
            <person name="Zhang W."/>
            <person name="Yang X."/>
            <person name="Jeffery I.B."/>
            <person name="Cooney J.C."/>
            <person name="Kagawa T.F."/>
            <person name="Liu W."/>
            <person name="Song Y."/>
            <person name="Salvetti E."/>
            <person name="Wrobel A."/>
            <person name="Rasinkangas P."/>
            <person name="Parkhill J."/>
            <person name="Rea M.C."/>
            <person name="O'Sullivan O."/>
            <person name="Ritari J."/>
            <person name="Douillard F.P."/>
            <person name="Paul Ross R."/>
            <person name="Yang R."/>
            <person name="Briner A.E."/>
            <person name="Felis G.E."/>
            <person name="de Vos W.M."/>
            <person name="Barrangou R."/>
            <person name="Klaenhammer T.R."/>
            <person name="Caufield P.W."/>
            <person name="Cui Y."/>
            <person name="Zhang H."/>
            <person name="O'Toole P.W."/>
        </authorList>
    </citation>
    <scope>NUCLEOTIDE SEQUENCE [LARGE SCALE GENOMIC DNA]</scope>
    <source>
        <strain evidence="12 13">DSM 20605</strain>
    </source>
</reference>
<feature type="active site" evidence="9 11">
    <location>
        <position position="141"/>
    </location>
</feature>
<evidence type="ECO:0000256" key="8">
    <source>
        <dbReference type="ARBA" id="ARBA00022807"/>
    </source>
</evidence>
<accession>A0A0R2BZ44</accession>
<dbReference type="PANTHER" id="PTHR23402:SF1">
    <property type="entry name" value="PYROGLUTAMYL-PEPTIDASE I"/>
    <property type="match status" value="1"/>
</dbReference>
<dbReference type="PRINTS" id="PR00706">
    <property type="entry name" value="PYROGLUPTASE"/>
</dbReference>
<evidence type="ECO:0000256" key="6">
    <source>
        <dbReference type="ARBA" id="ARBA00022670"/>
    </source>
</evidence>
<keyword evidence="5 9" id="KW-0963">Cytoplasm</keyword>
<dbReference type="GO" id="GO:0006508">
    <property type="term" value="P:proteolysis"/>
    <property type="evidence" value="ECO:0007669"/>
    <property type="project" value="UniProtKB-KW"/>
</dbReference>
<dbReference type="PANTHER" id="PTHR23402">
    <property type="entry name" value="PROTEASE FAMILY C15 PYROGLUTAMYL-PEPTIDASE I-RELATED"/>
    <property type="match status" value="1"/>
</dbReference>
<keyword evidence="6 9" id="KW-0645">Protease</keyword>
<dbReference type="PIRSF" id="PIRSF015592">
    <property type="entry name" value="Prld-crbxl_pptds"/>
    <property type="match status" value="1"/>
</dbReference>
<evidence type="ECO:0000313" key="13">
    <source>
        <dbReference type="Proteomes" id="UP000051576"/>
    </source>
</evidence>